<protein>
    <submittedName>
        <fullName evidence="2">Uncharacterized protein</fullName>
    </submittedName>
</protein>
<gene>
    <name evidence="2" type="ORF">H5410_004680</name>
</gene>
<dbReference type="EMBL" id="JACXVP010000001">
    <property type="protein sequence ID" value="KAG5632963.1"/>
    <property type="molecule type" value="Genomic_DNA"/>
</dbReference>
<reference evidence="2 3" key="1">
    <citation type="submission" date="2020-09" db="EMBL/GenBank/DDBJ databases">
        <title>De no assembly of potato wild relative species, Solanum commersonii.</title>
        <authorList>
            <person name="Cho K."/>
        </authorList>
    </citation>
    <scope>NUCLEOTIDE SEQUENCE [LARGE SCALE GENOMIC DNA]</scope>
    <source>
        <strain evidence="2">LZ3.2</strain>
        <tissue evidence="2">Leaf</tissue>
    </source>
</reference>
<dbReference type="Proteomes" id="UP000824120">
    <property type="component" value="Chromosome 1"/>
</dbReference>
<evidence type="ECO:0000256" key="1">
    <source>
        <dbReference type="SAM" id="MobiDB-lite"/>
    </source>
</evidence>
<evidence type="ECO:0000313" key="2">
    <source>
        <dbReference type="EMBL" id="KAG5632963.1"/>
    </source>
</evidence>
<feature type="compositionally biased region" description="Polar residues" evidence="1">
    <location>
        <begin position="51"/>
        <end position="65"/>
    </location>
</feature>
<accession>A0A9J6B8N8</accession>
<dbReference type="AlphaFoldDB" id="A0A9J6B8N8"/>
<comment type="caution">
    <text evidence="2">The sequence shown here is derived from an EMBL/GenBank/DDBJ whole genome shotgun (WGS) entry which is preliminary data.</text>
</comment>
<keyword evidence="3" id="KW-1185">Reference proteome</keyword>
<feature type="compositionally biased region" description="Basic and acidic residues" evidence="1">
    <location>
        <begin position="66"/>
        <end position="78"/>
    </location>
</feature>
<proteinExistence type="predicted"/>
<dbReference type="OrthoDB" id="1423929at2759"/>
<organism evidence="2 3">
    <name type="scientific">Solanum commersonii</name>
    <name type="common">Commerson's wild potato</name>
    <name type="synonym">Commerson's nightshade</name>
    <dbReference type="NCBI Taxonomy" id="4109"/>
    <lineage>
        <taxon>Eukaryota</taxon>
        <taxon>Viridiplantae</taxon>
        <taxon>Streptophyta</taxon>
        <taxon>Embryophyta</taxon>
        <taxon>Tracheophyta</taxon>
        <taxon>Spermatophyta</taxon>
        <taxon>Magnoliopsida</taxon>
        <taxon>eudicotyledons</taxon>
        <taxon>Gunneridae</taxon>
        <taxon>Pentapetalae</taxon>
        <taxon>asterids</taxon>
        <taxon>lamiids</taxon>
        <taxon>Solanales</taxon>
        <taxon>Solanaceae</taxon>
        <taxon>Solanoideae</taxon>
        <taxon>Solaneae</taxon>
        <taxon>Solanum</taxon>
    </lineage>
</organism>
<feature type="region of interest" description="Disordered" evidence="1">
    <location>
        <begin position="51"/>
        <end position="78"/>
    </location>
</feature>
<sequence length="78" mass="8971">MTVRCCYCGIYVELKTSRTPTNPRKNVLGLPKIFIPEWVWILPMNDANDSTCQEQYNTKNPSTSSGKEDKEDKEDIKT</sequence>
<evidence type="ECO:0000313" key="3">
    <source>
        <dbReference type="Proteomes" id="UP000824120"/>
    </source>
</evidence>
<name>A0A9J6B8N8_SOLCO</name>